<feature type="transmembrane region" description="Helical" evidence="1">
    <location>
        <begin position="73"/>
        <end position="101"/>
    </location>
</feature>
<dbReference type="Gene3D" id="1.20.120.1630">
    <property type="match status" value="1"/>
</dbReference>
<keyword evidence="2" id="KW-0418">Kinase</keyword>
<evidence type="ECO:0000256" key="1">
    <source>
        <dbReference type="SAM" id="Phobius"/>
    </source>
</evidence>
<keyword evidence="3" id="KW-1185">Reference proteome</keyword>
<dbReference type="AlphaFoldDB" id="A0A9K3CSJ6"/>
<dbReference type="EMBL" id="BDIP01000731">
    <property type="protein sequence ID" value="GIQ82539.1"/>
    <property type="molecule type" value="Genomic_DNA"/>
</dbReference>
<protein>
    <submittedName>
        <fullName evidence="2">Anhydro-N-acetylmuramic acid kinase</fullName>
    </submittedName>
</protein>
<dbReference type="GO" id="GO:0016773">
    <property type="term" value="F:phosphotransferase activity, alcohol group as acceptor"/>
    <property type="evidence" value="ECO:0007669"/>
    <property type="project" value="InterPro"/>
</dbReference>
<dbReference type="PANTHER" id="PTHR30605">
    <property type="entry name" value="ANHYDRO-N-ACETYLMURAMIC ACID KINASE"/>
    <property type="match status" value="1"/>
</dbReference>
<dbReference type="GO" id="GO:0006040">
    <property type="term" value="P:amino sugar metabolic process"/>
    <property type="evidence" value="ECO:0007669"/>
    <property type="project" value="InterPro"/>
</dbReference>
<keyword evidence="1" id="KW-1133">Transmembrane helix</keyword>
<dbReference type="Pfam" id="PF03702">
    <property type="entry name" value="AnmK"/>
    <property type="match status" value="1"/>
</dbReference>
<reference evidence="2 3" key="1">
    <citation type="journal article" date="2018" name="PLoS ONE">
        <title>The draft genome of Kipferlia bialata reveals reductive genome evolution in fornicate parasites.</title>
        <authorList>
            <person name="Tanifuji G."/>
            <person name="Takabayashi S."/>
            <person name="Kume K."/>
            <person name="Takagi M."/>
            <person name="Nakayama T."/>
            <person name="Kamikawa R."/>
            <person name="Inagaki Y."/>
            <person name="Hashimoto T."/>
        </authorList>
    </citation>
    <scope>NUCLEOTIDE SEQUENCE [LARGE SCALE GENOMIC DNA]</scope>
    <source>
        <strain evidence="2">NY0173</strain>
    </source>
</reference>
<feature type="transmembrane region" description="Helical" evidence="1">
    <location>
        <begin position="189"/>
        <end position="211"/>
    </location>
</feature>
<dbReference type="InterPro" id="IPR010721">
    <property type="entry name" value="UstE-like"/>
</dbReference>
<name>A0A9K3CSJ6_9EUKA</name>
<keyword evidence="1" id="KW-0472">Membrane</keyword>
<evidence type="ECO:0000313" key="2">
    <source>
        <dbReference type="EMBL" id="GIQ82539.1"/>
    </source>
</evidence>
<dbReference type="GO" id="GO:0009254">
    <property type="term" value="P:peptidoglycan turnover"/>
    <property type="evidence" value="ECO:0007669"/>
    <property type="project" value="InterPro"/>
</dbReference>
<dbReference type="Pfam" id="PF06966">
    <property type="entry name" value="DUF1295"/>
    <property type="match status" value="1"/>
</dbReference>
<dbReference type="PROSITE" id="PS50244">
    <property type="entry name" value="S5A_REDUCTASE"/>
    <property type="match status" value="1"/>
</dbReference>
<comment type="caution">
    <text evidence="2">The sequence shown here is derived from an EMBL/GenBank/DDBJ whole genome shotgun (WGS) entry which is preliminary data.</text>
</comment>
<gene>
    <name evidence="2" type="ORF">KIPB_003698</name>
</gene>
<organism evidence="2 3">
    <name type="scientific">Kipferlia bialata</name>
    <dbReference type="NCBI Taxonomy" id="797122"/>
    <lineage>
        <taxon>Eukaryota</taxon>
        <taxon>Metamonada</taxon>
        <taxon>Carpediemonas-like organisms</taxon>
        <taxon>Kipferlia</taxon>
    </lineage>
</organism>
<dbReference type="GO" id="GO:0016301">
    <property type="term" value="F:kinase activity"/>
    <property type="evidence" value="ECO:0007669"/>
    <property type="project" value="UniProtKB-KW"/>
</dbReference>
<sequence length="578" mass="62866">MYDPYWSLAPIPLVLHWVTLPVAETACTARQTLVVTVVLVWGCRLTFNWCRSWRGLTHEDYRYVDKRRQCGRWYWPVSFLGLHMMPTLLVFMGCAGCYPALVTGTAPFNALDVVATLLAGGAVAIQAIADNQLVRFRRGNHGKQEILDTGVWSVCRHPNYLGEMCLWYGLCLYGLASCIGTDTSVMSLWWTPIGCILITLLFRFLSLGAICRIEGEYPSYSTTLLHHYSMPLPPDLVTRLRSLAEGTPTAPVEFLRAARGLGQVYADMTKEGQTWMEGREGGEEGEREAIHFVVAHGQTIHHEPKENLSFQLFDPWPVVRQCSVPVLYDLRQADLIAGGEGAPISPIADPILYGCDSTKGTVSIINLGGICNQTHFVTRPGEALEVSGQDVCPCNILLNGLCECLLDLPYDNNGDAARAGSVDQTVCDMLTAYVTSNTAGAVSLGRELYHKSSIRKLTDACLALPSSPSPSDILRSGVEVVAGMVAGELSRVGTVHGIVAGGGVRHTLLFDRIGALCPGLTLQRSDDTQVPSEAREAACFAVLGAISDDGHPITIPRITKATQPGVAGAWVGLEHKRW</sequence>
<dbReference type="PANTHER" id="PTHR30605:SF0">
    <property type="entry name" value="ANHYDRO-N-ACETYLMURAMIC ACID KINASE"/>
    <property type="match status" value="1"/>
</dbReference>
<dbReference type="GO" id="GO:0005524">
    <property type="term" value="F:ATP binding"/>
    <property type="evidence" value="ECO:0007669"/>
    <property type="project" value="InterPro"/>
</dbReference>
<proteinExistence type="predicted"/>
<feature type="transmembrane region" description="Helical" evidence="1">
    <location>
        <begin position="107"/>
        <end position="129"/>
    </location>
</feature>
<feature type="non-terminal residue" evidence="2">
    <location>
        <position position="1"/>
    </location>
</feature>
<dbReference type="Proteomes" id="UP000265618">
    <property type="component" value="Unassembled WGS sequence"/>
</dbReference>
<dbReference type="OrthoDB" id="10267208at2759"/>
<evidence type="ECO:0000313" key="3">
    <source>
        <dbReference type="Proteomes" id="UP000265618"/>
    </source>
</evidence>
<keyword evidence="1" id="KW-0812">Transmembrane</keyword>
<accession>A0A9K3CSJ6</accession>
<keyword evidence="2" id="KW-0808">Transferase</keyword>
<dbReference type="Gene3D" id="3.30.420.40">
    <property type="match status" value="2"/>
</dbReference>
<dbReference type="InterPro" id="IPR005338">
    <property type="entry name" value="Anhydro_N_Ac-Mur_kinase"/>
</dbReference>